<dbReference type="Pfam" id="PF00512">
    <property type="entry name" value="HisKA"/>
    <property type="match status" value="1"/>
</dbReference>
<dbReference type="GO" id="GO:0000155">
    <property type="term" value="F:phosphorelay sensor kinase activity"/>
    <property type="evidence" value="ECO:0007669"/>
    <property type="project" value="InterPro"/>
</dbReference>
<feature type="domain" description="Histidine kinase" evidence="15">
    <location>
        <begin position="210"/>
        <end position="416"/>
    </location>
</feature>
<gene>
    <name evidence="16" type="ORF">MJA45_22305</name>
</gene>
<keyword evidence="5" id="KW-0597">Phosphoprotein</keyword>
<name>A0AA96LAZ9_9BACL</name>
<dbReference type="Gene3D" id="3.30.565.10">
    <property type="entry name" value="Histidine kinase-like ATPase, C-terminal domain"/>
    <property type="match status" value="1"/>
</dbReference>
<feature type="transmembrane region" description="Helical" evidence="14">
    <location>
        <begin position="37"/>
        <end position="55"/>
    </location>
</feature>
<evidence type="ECO:0000256" key="7">
    <source>
        <dbReference type="ARBA" id="ARBA00022692"/>
    </source>
</evidence>
<dbReference type="Pfam" id="PF07694">
    <property type="entry name" value="5TM-5TMR_LYT"/>
    <property type="match status" value="1"/>
</dbReference>
<keyword evidence="4" id="KW-1003">Cell membrane</keyword>
<evidence type="ECO:0000256" key="8">
    <source>
        <dbReference type="ARBA" id="ARBA00022741"/>
    </source>
</evidence>
<dbReference type="Pfam" id="PF02518">
    <property type="entry name" value="HATPase_c"/>
    <property type="match status" value="1"/>
</dbReference>
<evidence type="ECO:0000256" key="11">
    <source>
        <dbReference type="ARBA" id="ARBA00022989"/>
    </source>
</evidence>
<evidence type="ECO:0000256" key="13">
    <source>
        <dbReference type="ARBA" id="ARBA00023136"/>
    </source>
</evidence>
<comment type="subcellular location">
    <subcellularLocation>
        <location evidence="2">Cell membrane</location>
        <topology evidence="2">Multi-pass membrane protein</topology>
    </subcellularLocation>
</comment>
<protein>
    <recommendedName>
        <fullName evidence="3">histidine kinase</fullName>
        <ecNumber evidence="3">2.7.13.3</ecNumber>
    </recommendedName>
</protein>
<comment type="catalytic activity">
    <reaction evidence="1">
        <text>ATP + protein L-histidine = ADP + protein N-phospho-L-histidine.</text>
        <dbReference type="EC" id="2.7.13.3"/>
    </reaction>
</comment>
<dbReference type="Proteomes" id="UP001305702">
    <property type="component" value="Chromosome"/>
</dbReference>
<evidence type="ECO:0000256" key="9">
    <source>
        <dbReference type="ARBA" id="ARBA00022777"/>
    </source>
</evidence>
<dbReference type="GO" id="GO:0005524">
    <property type="term" value="F:ATP binding"/>
    <property type="evidence" value="ECO:0007669"/>
    <property type="project" value="UniProtKB-KW"/>
</dbReference>
<keyword evidence="10 16" id="KW-0067">ATP-binding</keyword>
<feature type="transmembrane region" description="Helical" evidence="14">
    <location>
        <begin position="67"/>
        <end position="90"/>
    </location>
</feature>
<dbReference type="EMBL" id="CP130318">
    <property type="protein sequence ID" value="WNQ10326.1"/>
    <property type="molecule type" value="Genomic_DNA"/>
</dbReference>
<dbReference type="InterPro" id="IPR011620">
    <property type="entry name" value="Sig_transdc_His_kinase_LytS_TM"/>
</dbReference>
<dbReference type="CDD" id="cd00082">
    <property type="entry name" value="HisKA"/>
    <property type="match status" value="1"/>
</dbReference>
<dbReference type="SMART" id="SM00387">
    <property type="entry name" value="HATPase_c"/>
    <property type="match status" value="1"/>
</dbReference>
<dbReference type="AlphaFoldDB" id="A0AA96LAZ9"/>
<keyword evidence="12" id="KW-0902">Two-component regulatory system</keyword>
<dbReference type="PANTHER" id="PTHR43065">
    <property type="entry name" value="SENSOR HISTIDINE KINASE"/>
    <property type="match status" value="1"/>
</dbReference>
<keyword evidence="6" id="KW-0808">Transferase</keyword>
<dbReference type="EC" id="2.7.13.3" evidence="3"/>
<dbReference type="SMART" id="SM00388">
    <property type="entry name" value="HisKA"/>
    <property type="match status" value="1"/>
</dbReference>
<keyword evidence="13 14" id="KW-0472">Membrane</keyword>
<dbReference type="SUPFAM" id="SSF55874">
    <property type="entry name" value="ATPase domain of HSP90 chaperone/DNA topoisomerase II/histidine kinase"/>
    <property type="match status" value="1"/>
</dbReference>
<keyword evidence="8" id="KW-0547">Nucleotide-binding</keyword>
<organism evidence="16 17">
    <name type="scientific">Paenibacillus aurantius</name>
    <dbReference type="NCBI Taxonomy" id="2918900"/>
    <lineage>
        <taxon>Bacteria</taxon>
        <taxon>Bacillati</taxon>
        <taxon>Bacillota</taxon>
        <taxon>Bacilli</taxon>
        <taxon>Bacillales</taxon>
        <taxon>Paenibacillaceae</taxon>
        <taxon>Paenibacillus</taxon>
    </lineage>
</organism>
<keyword evidence="7 14" id="KW-0812">Transmembrane</keyword>
<feature type="transmembrane region" description="Helical" evidence="14">
    <location>
        <begin position="7"/>
        <end position="25"/>
    </location>
</feature>
<accession>A0AA96LAZ9</accession>
<evidence type="ECO:0000256" key="10">
    <source>
        <dbReference type="ARBA" id="ARBA00022840"/>
    </source>
</evidence>
<dbReference type="RefSeq" id="WP_315604100.1">
    <property type="nucleotide sequence ID" value="NZ_CP130318.1"/>
</dbReference>
<dbReference type="InterPro" id="IPR036097">
    <property type="entry name" value="HisK_dim/P_sf"/>
</dbReference>
<dbReference type="GO" id="GO:0005886">
    <property type="term" value="C:plasma membrane"/>
    <property type="evidence" value="ECO:0007669"/>
    <property type="project" value="UniProtKB-SubCell"/>
</dbReference>
<dbReference type="InterPro" id="IPR004358">
    <property type="entry name" value="Sig_transdc_His_kin-like_C"/>
</dbReference>
<dbReference type="InterPro" id="IPR003661">
    <property type="entry name" value="HisK_dim/P_dom"/>
</dbReference>
<dbReference type="Gene3D" id="1.10.287.130">
    <property type="match status" value="1"/>
</dbReference>
<feature type="transmembrane region" description="Helical" evidence="14">
    <location>
        <begin position="164"/>
        <end position="182"/>
    </location>
</feature>
<dbReference type="GO" id="GO:0071555">
    <property type="term" value="P:cell wall organization"/>
    <property type="evidence" value="ECO:0007669"/>
    <property type="project" value="InterPro"/>
</dbReference>
<dbReference type="KEGG" id="paun:MJA45_22305"/>
<reference evidence="16 17" key="1">
    <citation type="submission" date="2022-02" db="EMBL/GenBank/DDBJ databases">
        <title>Paenibacillus sp. MBLB1776 Whole Genome Shotgun Sequencing.</title>
        <authorList>
            <person name="Hwang C.Y."/>
            <person name="Cho E.-S."/>
            <person name="Seo M.-J."/>
        </authorList>
    </citation>
    <scope>NUCLEOTIDE SEQUENCE [LARGE SCALE GENOMIC DNA]</scope>
    <source>
        <strain evidence="16 17">MBLB1776</strain>
    </source>
</reference>
<evidence type="ECO:0000256" key="4">
    <source>
        <dbReference type="ARBA" id="ARBA00022475"/>
    </source>
</evidence>
<evidence type="ECO:0000256" key="5">
    <source>
        <dbReference type="ARBA" id="ARBA00022553"/>
    </source>
</evidence>
<dbReference type="InterPro" id="IPR005467">
    <property type="entry name" value="His_kinase_dom"/>
</dbReference>
<evidence type="ECO:0000256" key="3">
    <source>
        <dbReference type="ARBA" id="ARBA00012438"/>
    </source>
</evidence>
<keyword evidence="17" id="KW-1185">Reference proteome</keyword>
<dbReference type="SUPFAM" id="SSF47384">
    <property type="entry name" value="Homodimeric domain of signal transducing histidine kinase"/>
    <property type="match status" value="1"/>
</dbReference>
<evidence type="ECO:0000256" key="14">
    <source>
        <dbReference type="SAM" id="Phobius"/>
    </source>
</evidence>
<evidence type="ECO:0000313" key="17">
    <source>
        <dbReference type="Proteomes" id="UP001305702"/>
    </source>
</evidence>
<evidence type="ECO:0000256" key="12">
    <source>
        <dbReference type="ARBA" id="ARBA00023012"/>
    </source>
</evidence>
<dbReference type="InterPro" id="IPR003594">
    <property type="entry name" value="HATPase_dom"/>
</dbReference>
<keyword evidence="9" id="KW-0418">Kinase</keyword>
<keyword evidence="11 14" id="KW-1133">Transmembrane helix</keyword>
<evidence type="ECO:0000256" key="6">
    <source>
        <dbReference type="ARBA" id="ARBA00022679"/>
    </source>
</evidence>
<dbReference type="InterPro" id="IPR036890">
    <property type="entry name" value="HATPase_C_sf"/>
</dbReference>
<evidence type="ECO:0000256" key="1">
    <source>
        <dbReference type="ARBA" id="ARBA00000085"/>
    </source>
</evidence>
<feature type="transmembrane region" description="Helical" evidence="14">
    <location>
        <begin position="102"/>
        <end position="120"/>
    </location>
</feature>
<dbReference type="PANTHER" id="PTHR43065:SF46">
    <property type="entry name" value="C4-DICARBOXYLATE TRANSPORT SENSOR PROTEIN DCTB"/>
    <property type="match status" value="1"/>
</dbReference>
<sequence>MNVIKDFLLQLALSAIPMFTYQPFFEERGKQGWREKAVMAALWCLAVMLCMTFPAHFGEGYRLDVRVVPLVLGTLYGGPTTGLFLAVFTVGYRLAGGFDPGFYNTLGALLTAFPVVLGNVRRFQAADKAKRIRLGASLTLLYAFVGLLWFQVLNGGELGTLPVQGLHLLFVTVVGGLLTAFYEHLREIRRLRSEMLEAEKFRAIRDLTGIFAHEIRNPMQVVRGFLQLLDDPALPPRKKEFIQLSIEELDRANETINELLDFGKPAGGDNEEVEAGFQLQRVANLLHSYAELRSVTIHTERDADCWIRANPRKLSQCLVNILKNAVESMPEGGSIRAACSAEGDSRVLLTIEDQGVGMTREQLDRLGSPFYSLKESGTGLGMTVSFQIIRSLGGKVRVTSERGKGTRFAISFPKSDR</sequence>
<evidence type="ECO:0000313" key="16">
    <source>
        <dbReference type="EMBL" id="WNQ10326.1"/>
    </source>
</evidence>
<feature type="transmembrane region" description="Helical" evidence="14">
    <location>
        <begin position="132"/>
        <end position="152"/>
    </location>
</feature>
<dbReference type="PROSITE" id="PS50109">
    <property type="entry name" value="HIS_KIN"/>
    <property type="match status" value="1"/>
</dbReference>
<evidence type="ECO:0000259" key="15">
    <source>
        <dbReference type="PROSITE" id="PS50109"/>
    </source>
</evidence>
<dbReference type="PRINTS" id="PR00344">
    <property type="entry name" value="BCTRLSENSOR"/>
</dbReference>
<proteinExistence type="predicted"/>
<evidence type="ECO:0000256" key="2">
    <source>
        <dbReference type="ARBA" id="ARBA00004651"/>
    </source>
</evidence>